<evidence type="ECO:0000256" key="3">
    <source>
        <dbReference type="ARBA" id="ARBA00023163"/>
    </source>
</evidence>
<keyword evidence="2" id="KW-0238">DNA-binding</keyword>
<evidence type="ECO:0000256" key="1">
    <source>
        <dbReference type="ARBA" id="ARBA00023015"/>
    </source>
</evidence>
<keyword evidence="3" id="KW-0804">Transcription</keyword>
<dbReference type="PROSITE" id="PS51078">
    <property type="entry name" value="ICLR_ED"/>
    <property type="match status" value="1"/>
</dbReference>
<keyword evidence="7" id="KW-1185">Reference proteome</keyword>
<proteinExistence type="predicted"/>
<comment type="caution">
    <text evidence="6">The sequence shown here is derived from an EMBL/GenBank/DDBJ whole genome shotgun (WGS) entry which is preliminary data.</text>
</comment>
<feature type="domain" description="IclR-ED" evidence="5">
    <location>
        <begin position="77"/>
        <end position="265"/>
    </location>
</feature>
<dbReference type="Pfam" id="PF01614">
    <property type="entry name" value="IclR_C"/>
    <property type="match status" value="1"/>
</dbReference>
<dbReference type="Pfam" id="PF09339">
    <property type="entry name" value="HTH_IclR"/>
    <property type="match status" value="1"/>
</dbReference>
<dbReference type="SUPFAM" id="SSF46785">
    <property type="entry name" value="Winged helix' DNA-binding domain"/>
    <property type="match status" value="1"/>
</dbReference>
<gene>
    <name evidence="6" type="ORF">HCJ92_04075</name>
</gene>
<dbReference type="InterPro" id="IPR005471">
    <property type="entry name" value="Tscrpt_reg_IclR_N"/>
</dbReference>
<dbReference type="EMBL" id="JAAVJB010000016">
    <property type="protein sequence ID" value="NJP65484.1"/>
    <property type="molecule type" value="Genomic_DNA"/>
</dbReference>
<dbReference type="Gene3D" id="1.10.10.10">
    <property type="entry name" value="Winged helix-like DNA-binding domain superfamily/Winged helix DNA-binding domain"/>
    <property type="match status" value="1"/>
</dbReference>
<dbReference type="InterPro" id="IPR014757">
    <property type="entry name" value="Tscrpt_reg_IclR_C"/>
</dbReference>
<protein>
    <submittedName>
        <fullName evidence="6">IclR family transcriptional regulator</fullName>
    </submittedName>
</protein>
<dbReference type="Proteomes" id="UP000746503">
    <property type="component" value="Unassembled WGS sequence"/>
</dbReference>
<name>A0ABX1AE35_9ACTN</name>
<dbReference type="InterPro" id="IPR036388">
    <property type="entry name" value="WH-like_DNA-bd_sf"/>
</dbReference>
<keyword evidence="1" id="KW-0805">Transcription regulation</keyword>
<organism evidence="6 7">
    <name type="scientific">Streptomyces spiramenti</name>
    <dbReference type="NCBI Taxonomy" id="2720606"/>
    <lineage>
        <taxon>Bacteria</taxon>
        <taxon>Bacillati</taxon>
        <taxon>Actinomycetota</taxon>
        <taxon>Actinomycetes</taxon>
        <taxon>Kitasatosporales</taxon>
        <taxon>Streptomycetaceae</taxon>
        <taxon>Streptomyces</taxon>
    </lineage>
</organism>
<accession>A0ABX1AE35</accession>
<evidence type="ECO:0000259" key="4">
    <source>
        <dbReference type="PROSITE" id="PS51077"/>
    </source>
</evidence>
<reference evidence="6 7" key="1">
    <citation type="submission" date="2020-03" db="EMBL/GenBank/DDBJ databases">
        <title>Draft genome of Streptomyces sp. ventii, isolated from the Axial Seamount in the Pacific Ocean, and resequencing of the two type strains Streptomyces lonarensis strain NCL 716 and Streptomyces bohaiensis strain 11A07.</title>
        <authorList>
            <person name="Loughran R.M."/>
            <person name="Pfannmuller K.M."/>
            <person name="Wasson B.J."/>
            <person name="Deadmond M.C."/>
            <person name="Paddock B.E."/>
            <person name="Koyack M.J."/>
            <person name="Gallegos D.A."/>
            <person name="Mitchell E.A."/>
            <person name="Ushijima B."/>
            <person name="Saw J.H."/>
            <person name="Mcphail K.L."/>
            <person name="Videau P."/>
        </authorList>
    </citation>
    <scope>NUCLEOTIDE SEQUENCE [LARGE SCALE GENOMIC DNA]</scope>
    <source>
        <strain evidence="7">5675061</strain>
    </source>
</reference>
<dbReference type="SUPFAM" id="SSF55781">
    <property type="entry name" value="GAF domain-like"/>
    <property type="match status" value="1"/>
</dbReference>
<dbReference type="SMART" id="SM00346">
    <property type="entry name" value="HTH_ICLR"/>
    <property type="match status" value="1"/>
</dbReference>
<evidence type="ECO:0000313" key="6">
    <source>
        <dbReference type="EMBL" id="NJP65484.1"/>
    </source>
</evidence>
<feature type="domain" description="HTH iclR-type" evidence="4">
    <location>
        <begin position="15"/>
        <end position="76"/>
    </location>
</feature>
<dbReference type="PANTHER" id="PTHR30136">
    <property type="entry name" value="HELIX-TURN-HELIX TRANSCRIPTIONAL REGULATOR, ICLR FAMILY"/>
    <property type="match status" value="1"/>
</dbReference>
<evidence type="ECO:0000313" key="7">
    <source>
        <dbReference type="Proteomes" id="UP000746503"/>
    </source>
</evidence>
<dbReference type="PROSITE" id="PS51077">
    <property type="entry name" value="HTH_ICLR"/>
    <property type="match status" value="1"/>
</dbReference>
<evidence type="ECO:0000259" key="5">
    <source>
        <dbReference type="PROSITE" id="PS51078"/>
    </source>
</evidence>
<dbReference type="InterPro" id="IPR050707">
    <property type="entry name" value="HTH_MetabolicPath_Reg"/>
</dbReference>
<evidence type="ECO:0000256" key="2">
    <source>
        <dbReference type="ARBA" id="ARBA00023125"/>
    </source>
</evidence>
<dbReference type="InterPro" id="IPR029016">
    <property type="entry name" value="GAF-like_dom_sf"/>
</dbReference>
<dbReference type="Gene3D" id="3.30.450.40">
    <property type="match status" value="1"/>
</dbReference>
<dbReference type="InterPro" id="IPR036390">
    <property type="entry name" value="WH_DNA-bd_sf"/>
</dbReference>
<sequence length="269" mass="28017">MSATTADGGDNAGGIRAVSRAWRVLRAFTPDRMSLSLADLVRETGLPRTTVLRLVDTLAGEGLLEVGADAQIRVGTSLIAFAAFAESAWAVPAASLARMRALAAETGETVSLYVREGTRRVVVGQAPSPNTLRHAVQPGDELPMTVGSAAYVLLGMEPEAELDGLIARIVADADAGDTAGTADAGEIREGVALATSQGWSLTHGQREAGNSGLAVPVRFPDARRPARTVVLALGGPTVRFTEDKIPGFVHAVRRCAEDVARTGLPPALY</sequence>
<dbReference type="RefSeq" id="WP_167932008.1">
    <property type="nucleotide sequence ID" value="NZ_JAAVJB010000016.1"/>
</dbReference>
<dbReference type="PANTHER" id="PTHR30136:SF39">
    <property type="entry name" value="TRANSCRIPTIONAL REGULATORY PROTEIN"/>
    <property type="match status" value="1"/>
</dbReference>